<organism evidence="1 2">
    <name type="scientific">candidate division Kazan bacterium</name>
    <dbReference type="NCBI Taxonomy" id="2202143"/>
    <lineage>
        <taxon>Bacteria</taxon>
        <taxon>Bacteria division Kazan-3B-28</taxon>
    </lineage>
</organism>
<evidence type="ECO:0000313" key="1">
    <source>
        <dbReference type="EMBL" id="RLC35788.1"/>
    </source>
</evidence>
<evidence type="ECO:0000313" key="2">
    <source>
        <dbReference type="Proteomes" id="UP000281261"/>
    </source>
</evidence>
<proteinExistence type="predicted"/>
<sequence>MIKKEVHFLGVLANVDQSILKYRLEHGFEITSVPVDEAVHFISNLENLPRELVYDKLFFPYPCINSSEKRIYFISKKMIGEIKLDYRGRVIEIPKEVWNFAGKHVHEYLRQTLRLMRLFKEGNIFMPLSYYYYEEGGIPKSFMRTSTSLPLSRELYHLEDSEIPKLHKFLKEFTLPFQKDFLRLAFENFEESYHVTKRYLAFLSLMIGLEALFNPGGGETRYRVSRNVAVLLGRNREDSKAIFENVKKLYDKRSKVIHSGKVDEIEEVDVLNLRNYLRESIKKIYRMGIEKDELLEKLNESGYGECL</sequence>
<name>A0A420ZAX5_UNCK3</name>
<reference evidence="1 2" key="1">
    <citation type="submission" date="2018-06" db="EMBL/GenBank/DDBJ databases">
        <title>Extensive metabolic versatility and redundancy in microbially diverse, dynamic hydrothermal sediments.</title>
        <authorList>
            <person name="Dombrowski N."/>
            <person name="Teske A."/>
            <person name="Baker B.J."/>
        </authorList>
    </citation>
    <scope>NUCLEOTIDE SEQUENCE [LARGE SCALE GENOMIC DNA]</scope>
    <source>
        <strain evidence="1">B79_G16</strain>
    </source>
</reference>
<dbReference type="Proteomes" id="UP000281261">
    <property type="component" value="Unassembled WGS sequence"/>
</dbReference>
<accession>A0A420ZAX5</accession>
<gene>
    <name evidence="1" type="ORF">DRH29_05765</name>
</gene>
<dbReference type="AlphaFoldDB" id="A0A420ZAX5"/>
<comment type="caution">
    <text evidence="1">The sequence shown here is derived from an EMBL/GenBank/DDBJ whole genome shotgun (WGS) entry which is preliminary data.</text>
</comment>
<protein>
    <submittedName>
        <fullName evidence="1">Uncharacterized protein</fullName>
    </submittedName>
</protein>
<dbReference type="EMBL" id="QMNG01000120">
    <property type="protein sequence ID" value="RLC35788.1"/>
    <property type="molecule type" value="Genomic_DNA"/>
</dbReference>